<evidence type="ECO:0000313" key="1">
    <source>
        <dbReference type="EMBL" id="MBB6040688.1"/>
    </source>
</evidence>
<sequence length="98" mass="11587">MKTISIRLEDHVYDELDEMLGEMGQSKQSFYETYTKTALRERSIPFVVCAPRKDEALPKKEKMEAFQRLERLRLSAEGVLDYEKERANATEEKYKDFS</sequence>
<dbReference type="EMBL" id="JACHHH010000002">
    <property type="protein sequence ID" value="MBB6040688.1"/>
    <property type="molecule type" value="Genomic_DNA"/>
</dbReference>
<evidence type="ECO:0000313" key="2">
    <source>
        <dbReference type="Proteomes" id="UP000522163"/>
    </source>
</evidence>
<gene>
    <name evidence="1" type="ORF">HNQ46_000651</name>
</gene>
<proteinExistence type="predicted"/>
<protein>
    <submittedName>
        <fullName evidence="1">Antitoxin component of RelBE/YafQ-DinJ toxin-antitoxin module</fullName>
    </submittedName>
</protein>
<comment type="caution">
    <text evidence="1">The sequence shown here is derived from an EMBL/GenBank/DDBJ whole genome shotgun (WGS) entry which is preliminary data.</text>
</comment>
<organism evidence="1 2">
    <name type="scientific">Oribacterium sinus</name>
    <dbReference type="NCBI Taxonomy" id="237576"/>
    <lineage>
        <taxon>Bacteria</taxon>
        <taxon>Bacillati</taxon>
        <taxon>Bacillota</taxon>
        <taxon>Clostridia</taxon>
        <taxon>Lachnospirales</taxon>
        <taxon>Lachnospiraceae</taxon>
        <taxon>Oribacterium</taxon>
    </lineage>
</organism>
<dbReference type="AlphaFoldDB" id="A0A7W9SEI0"/>
<dbReference type="Proteomes" id="UP000522163">
    <property type="component" value="Unassembled WGS sequence"/>
</dbReference>
<accession>A0A7W9SEI0</accession>
<reference evidence="1 2" key="1">
    <citation type="submission" date="2020-08" db="EMBL/GenBank/DDBJ databases">
        <title>Genomic Encyclopedia of Type Strains, Phase IV (KMG-IV): sequencing the most valuable type-strain genomes for metagenomic binning, comparative biology and taxonomic classification.</title>
        <authorList>
            <person name="Goeker M."/>
        </authorList>
    </citation>
    <scope>NUCLEOTIDE SEQUENCE [LARGE SCALE GENOMIC DNA]</scope>
    <source>
        <strain evidence="1 2">DSM 17245</strain>
    </source>
</reference>
<name>A0A7W9SEI0_9FIRM</name>
<dbReference type="GO" id="GO:0006355">
    <property type="term" value="P:regulation of DNA-templated transcription"/>
    <property type="evidence" value="ECO:0007669"/>
    <property type="project" value="InterPro"/>
</dbReference>
<dbReference type="RefSeq" id="WP_183682907.1">
    <property type="nucleotide sequence ID" value="NZ_CAUQIH010000015.1"/>
</dbReference>
<dbReference type="InterPro" id="IPR013321">
    <property type="entry name" value="Arc_rbn_hlx_hlx"/>
</dbReference>
<dbReference type="Gene3D" id="1.10.1220.10">
    <property type="entry name" value="Met repressor-like"/>
    <property type="match status" value="1"/>
</dbReference>
<dbReference type="GeneID" id="85014208"/>